<dbReference type="Proteomes" id="UP000305654">
    <property type="component" value="Unassembled WGS sequence"/>
</dbReference>
<dbReference type="OrthoDB" id="9800416at2"/>
<feature type="transmembrane region" description="Helical" evidence="8">
    <location>
        <begin position="295"/>
        <end position="314"/>
    </location>
</feature>
<organism evidence="10 11">
    <name type="scientific">Lichenicoccus roseus</name>
    <dbReference type="NCBI Taxonomy" id="2683649"/>
    <lineage>
        <taxon>Bacteria</taxon>
        <taxon>Pseudomonadati</taxon>
        <taxon>Pseudomonadota</taxon>
        <taxon>Alphaproteobacteria</taxon>
        <taxon>Acetobacterales</taxon>
        <taxon>Acetobacteraceae</taxon>
        <taxon>Lichenicoccus</taxon>
    </lineage>
</organism>
<keyword evidence="8" id="KW-0997">Cell inner membrane</keyword>
<dbReference type="Gene3D" id="1.20.1720.10">
    <property type="entry name" value="Multidrug resistance protein D"/>
    <property type="match status" value="1"/>
</dbReference>
<proteinExistence type="inferred from homology"/>
<evidence type="ECO:0000259" key="9">
    <source>
        <dbReference type="PROSITE" id="PS50850"/>
    </source>
</evidence>
<sequence length="411" mass="42617">MASSAASGRSLSLGQMPLWMILLLGALSAVGPLSTDMYLPAFPTLDAAFGRGAGSAQITLGAWFAGLAVGQFTQGPFSDRFGRRLPLLVGMSIFTLGSAGCALSHDLWSFTAFRFIAALGGSSGMVIPRAVVRDVATGPQGARIMSQLMLVLGVVPILAPTLGGLVLSIASWRWIFWIATAYGVVSITAVATCLPDTLPVEQRLRLPAIEVLQRYVNIVRDRSFLSNTCICGFATFTIFAYLSGAPVAFERILHFSPAGFGVMFGINAACYILCTQINAHIVHRVGVGALLDFGIWLLTGAALVFLVLVLTGVAGAGQPVAFVSVPIAVLLASMGFITPNAAMFALASHARHAGSASALLGTLQFSLGSLSGIAMGILATNSLLPMAAVVCCGALGITLANLGRKRLPAST</sequence>
<evidence type="ECO:0000313" key="10">
    <source>
        <dbReference type="EMBL" id="TLU74233.1"/>
    </source>
</evidence>
<comment type="subcellular location">
    <subcellularLocation>
        <location evidence="8">Cell inner membrane</location>
        <topology evidence="8">Multi-pass membrane protein</topology>
    </subcellularLocation>
    <subcellularLocation>
        <location evidence="1">Cell membrane</location>
        <topology evidence="1">Multi-pass membrane protein</topology>
    </subcellularLocation>
</comment>
<dbReference type="GO" id="GO:0015385">
    <property type="term" value="F:sodium:proton antiporter activity"/>
    <property type="evidence" value="ECO:0007669"/>
    <property type="project" value="TreeGrafter"/>
</dbReference>
<dbReference type="GO" id="GO:0042910">
    <property type="term" value="F:xenobiotic transmembrane transporter activity"/>
    <property type="evidence" value="ECO:0007669"/>
    <property type="project" value="InterPro"/>
</dbReference>
<protein>
    <recommendedName>
        <fullName evidence="8">Bcr/CflA family efflux transporter</fullName>
    </recommendedName>
</protein>
<accession>A0A5R9JBV4</accession>
<feature type="transmembrane region" description="Helical" evidence="8">
    <location>
        <begin position="144"/>
        <end position="168"/>
    </location>
</feature>
<dbReference type="InterPro" id="IPR004812">
    <property type="entry name" value="Efflux_drug-R_Bcr/CmlA"/>
</dbReference>
<feature type="domain" description="Major facilitator superfamily (MFS) profile" evidence="9">
    <location>
        <begin position="20"/>
        <end position="411"/>
    </location>
</feature>
<dbReference type="AlphaFoldDB" id="A0A5R9JBV4"/>
<feature type="transmembrane region" description="Helical" evidence="8">
    <location>
        <begin position="111"/>
        <end position="132"/>
    </location>
</feature>
<dbReference type="EMBL" id="VCDI01000001">
    <property type="protein sequence ID" value="TLU74233.1"/>
    <property type="molecule type" value="Genomic_DNA"/>
</dbReference>
<feature type="transmembrane region" description="Helical" evidence="8">
    <location>
        <begin position="54"/>
        <end position="73"/>
    </location>
</feature>
<dbReference type="InterPro" id="IPR036259">
    <property type="entry name" value="MFS_trans_sf"/>
</dbReference>
<dbReference type="Pfam" id="PF07690">
    <property type="entry name" value="MFS_1"/>
    <property type="match status" value="1"/>
</dbReference>
<evidence type="ECO:0000313" key="11">
    <source>
        <dbReference type="Proteomes" id="UP000305654"/>
    </source>
</evidence>
<feature type="transmembrane region" description="Helical" evidence="8">
    <location>
        <begin position="320"/>
        <end position="346"/>
    </location>
</feature>
<evidence type="ECO:0000256" key="4">
    <source>
        <dbReference type="ARBA" id="ARBA00022475"/>
    </source>
</evidence>
<feature type="transmembrane region" description="Helical" evidence="8">
    <location>
        <begin position="254"/>
        <end position="274"/>
    </location>
</feature>
<feature type="transmembrane region" description="Helical" evidence="8">
    <location>
        <begin position="358"/>
        <end position="377"/>
    </location>
</feature>
<comment type="caution">
    <text evidence="10">The sequence shown here is derived from an EMBL/GenBank/DDBJ whole genome shotgun (WGS) entry which is preliminary data.</text>
</comment>
<evidence type="ECO:0000256" key="6">
    <source>
        <dbReference type="ARBA" id="ARBA00022989"/>
    </source>
</evidence>
<dbReference type="GO" id="GO:0005886">
    <property type="term" value="C:plasma membrane"/>
    <property type="evidence" value="ECO:0007669"/>
    <property type="project" value="UniProtKB-SubCell"/>
</dbReference>
<evidence type="ECO:0000256" key="5">
    <source>
        <dbReference type="ARBA" id="ARBA00022692"/>
    </source>
</evidence>
<dbReference type="PROSITE" id="PS50850">
    <property type="entry name" value="MFS"/>
    <property type="match status" value="1"/>
</dbReference>
<keyword evidence="6 8" id="KW-1133">Transmembrane helix</keyword>
<evidence type="ECO:0000256" key="8">
    <source>
        <dbReference type="RuleBase" id="RU365088"/>
    </source>
</evidence>
<comment type="caution">
    <text evidence="8">Lacks conserved residue(s) required for the propagation of feature annotation.</text>
</comment>
<keyword evidence="4" id="KW-1003">Cell membrane</keyword>
<evidence type="ECO:0000256" key="2">
    <source>
        <dbReference type="ARBA" id="ARBA00006236"/>
    </source>
</evidence>
<dbReference type="InterPro" id="IPR020846">
    <property type="entry name" value="MFS_dom"/>
</dbReference>
<feature type="transmembrane region" description="Helical" evidence="8">
    <location>
        <begin position="383"/>
        <end position="402"/>
    </location>
</feature>
<evidence type="ECO:0000256" key="1">
    <source>
        <dbReference type="ARBA" id="ARBA00004651"/>
    </source>
</evidence>
<dbReference type="NCBIfam" id="TIGR00710">
    <property type="entry name" value="efflux_Bcr_CflA"/>
    <property type="match status" value="1"/>
</dbReference>
<keyword evidence="5 8" id="KW-0812">Transmembrane</keyword>
<dbReference type="SUPFAM" id="SSF103473">
    <property type="entry name" value="MFS general substrate transporter"/>
    <property type="match status" value="1"/>
</dbReference>
<feature type="transmembrane region" description="Helical" evidence="8">
    <location>
        <begin position="224"/>
        <end position="242"/>
    </location>
</feature>
<dbReference type="PANTHER" id="PTHR23502">
    <property type="entry name" value="MAJOR FACILITATOR SUPERFAMILY"/>
    <property type="match status" value="1"/>
</dbReference>
<name>A0A5R9JBV4_9PROT</name>
<feature type="transmembrane region" description="Helical" evidence="8">
    <location>
        <begin position="85"/>
        <end position="105"/>
    </location>
</feature>
<gene>
    <name evidence="10" type="ORF">FE263_03275</name>
</gene>
<keyword evidence="11" id="KW-1185">Reference proteome</keyword>
<keyword evidence="7 8" id="KW-0472">Membrane</keyword>
<dbReference type="InterPro" id="IPR011701">
    <property type="entry name" value="MFS"/>
</dbReference>
<comment type="similarity">
    <text evidence="2 8">Belongs to the major facilitator superfamily. Bcr/CmlA family.</text>
</comment>
<reference evidence="10 11" key="1">
    <citation type="submission" date="2019-05" db="EMBL/GenBank/DDBJ databases">
        <authorList>
            <person name="Pankratov T."/>
            <person name="Grouzdev D."/>
        </authorList>
    </citation>
    <scope>NUCLEOTIDE SEQUENCE [LARGE SCALE GENOMIC DNA]</scope>
    <source>
        <strain evidence="10 11">KEBCLARHB70R</strain>
    </source>
</reference>
<dbReference type="CDD" id="cd17320">
    <property type="entry name" value="MFS_MdfA_MDR_like"/>
    <property type="match status" value="1"/>
</dbReference>
<dbReference type="PANTHER" id="PTHR23502:SF132">
    <property type="entry name" value="POLYAMINE TRANSPORTER 2-RELATED"/>
    <property type="match status" value="1"/>
</dbReference>
<evidence type="ECO:0000256" key="3">
    <source>
        <dbReference type="ARBA" id="ARBA00022448"/>
    </source>
</evidence>
<dbReference type="GO" id="GO:1990961">
    <property type="term" value="P:xenobiotic detoxification by transmembrane export across the plasma membrane"/>
    <property type="evidence" value="ECO:0007669"/>
    <property type="project" value="InterPro"/>
</dbReference>
<keyword evidence="3 8" id="KW-0813">Transport</keyword>
<feature type="transmembrane region" description="Helical" evidence="8">
    <location>
        <begin position="16"/>
        <end position="34"/>
    </location>
</feature>
<evidence type="ECO:0000256" key="7">
    <source>
        <dbReference type="ARBA" id="ARBA00023136"/>
    </source>
</evidence>